<dbReference type="Proteomes" id="UP001418222">
    <property type="component" value="Unassembled WGS sequence"/>
</dbReference>
<reference evidence="1 2" key="1">
    <citation type="journal article" date="2022" name="Nat. Plants">
        <title>Genomes of leafy and leafless Platanthera orchids illuminate the evolution of mycoheterotrophy.</title>
        <authorList>
            <person name="Li M.H."/>
            <person name="Liu K.W."/>
            <person name="Li Z."/>
            <person name="Lu H.C."/>
            <person name="Ye Q.L."/>
            <person name="Zhang D."/>
            <person name="Wang J.Y."/>
            <person name="Li Y.F."/>
            <person name="Zhong Z.M."/>
            <person name="Liu X."/>
            <person name="Yu X."/>
            <person name="Liu D.K."/>
            <person name="Tu X.D."/>
            <person name="Liu B."/>
            <person name="Hao Y."/>
            <person name="Liao X.Y."/>
            <person name="Jiang Y.T."/>
            <person name="Sun W.H."/>
            <person name="Chen J."/>
            <person name="Chen Y.Q."/>
            <person name="Ai Y."/>
            <person name="Zhai J.W."/>
            <person name="Wu S.S."/>
            <person name="Zhou Z."/>
            <person name="Hsiao Y.Y."/>
            <person name="Wu W.L."/>
            <person name="Chen Y.Y."/>
            <person name="Lin Y.F."/>
            <person name="Hsu J.L."/>
            <person name="Li C.Y."/>
            <person name="Wang Z.W."/>
            <person name="Zhao X."/>
            <person name="Zhong W.Y."/>
            <person name="Ma X.K."/>
            <person name="Ma L."/>
            <person name="Huang J."/>
            <person name="Chen G.Z."/>
            <person name="Huang M.Z."/>
            <person name="Huang L."/>
            <person name="Peng D.H."/>
            <person name="Luo Y.B."/>
            <person name="Zou S.Q."/>
            <person name="Chen S.P."/>
            <person name="Lan S."/>
            <person name="Tsai W.C."/>
            <person name="Van de Peer Y."/>
            <person name="Liu Z.J."/>
        </authorList>
    </citation>
    <scope>NUCLEOTIDE SEQUENCE [LARGE SCALE GENOMIC DNA]</scope>
    <source>
        <strain evidence="1">Lor287</strain>
    </source>
</reference>
<sequence>MWLARLGGGLWWRNKAAAGGLGGGRMRGEQEKGGGEIRRRKAAGNRDFFLRLLGTTRLDVGATPAATRRGRSKLAVAGRVLSRMTIGAEPRVGHSYNRRKLVTSIIQIMFKRLCQYACSNYINTQHFFL</sequence>
<protein>
    <submittedName>
        <fullName evidence="1">Uncharacterized protein</fullName>
    </submittedName>
</protein>
<organism evidence="1 2">
    <name type="scientific">Platanthera zijinensis</name>
    <dbReference type="NCBI Taxonomy" id="2320716"/>
    <lineage>
        <taxon>Eukaryota</taxon>
        <taxon>Viridiplantae</taxon>
        <taxon>Streptophyta</taxon>
        <taxon>Embryophyta</taxon>
        <taxon>Tracheophyta</taxon>
        <taxon>Spermatophyta</taxon>
        <taxon>Magnoliopsida</taxon>
        <taxon>Liliopsida</taxon>
        <taxon>Asparagales</taxon>
        <taxon>Orchidaceae</taxon>
        <taxon>Orchidoideae</taxon>
        <taxon>Orchideae</taxon>
        <taxon>Orchidinae</taxon>
        <taxon>Platanthera</taxon>
    </lineage>
</organism>
<evidence type="ECO:0000313" key="1">
    <source>
        <dbReference type="EMBL" id="KAK8942618.1"/>
    </source>
</evidence>
<dbReference type="EMBL" id="JBBWWQ010000007">
    <property type="protein sequence ID" value="KAK8942618.1"/>
    <property type="molecule type" value="Genomic_DNA"/>
</dbReference>
<gene>
    <name evidence="1" type="ORF">KSP39_PZI009091</name>
</gene>
<dbReference type="AlphaFoldDB" id="A0AAP0BLG3"/>
<evidence type="ECO:0000313" key="2">
    <source>
        <dbReference type="Proteomes" id="UP001418222"/>
    </source>
</evidence>
<comment type="caution">
    <text evidence="1">The sequence shown here is derived from an EMBL/GenBank/DDBJ whole genome shotgun (WGS) entry which is preliminary data.</text>
</comment>
<accession>A0AAP0BLG3</accession>
<proteinExistence type="predicted"/>
<name>A0AAP0BLG3_9ASPA</name>
<keyword evidence="2" id="KW-1185">Reference proteome</keyword>